<organism evidence="5 6">
    <name type="scientific">Amycolatopsis acididurans</name>
    <dbReference type="NCBI Taxonomy" id="2724524"/>
    <lineage>
        <taxon>Bacteria</taxon>
        <taxon>Bacillati</taxon>
        <taxon>Actinomycetota</taxon>
        <taxon>Actinomycetes</taxon>
        <taxon>Pseudonocardiales</taxon>
        <taxon>Pseudonocardiaceae</taxon>
        <taxon>Amycolatopsis</taxon>
    </lineage>
</organism>
<dbReference type="Gene3D" id="3.40.50.970">
    <property type="match status" value="1"/>
</dbReference>
<evidence type="ECO:0000256" key="1">
    <source>
        <dbReference type="ARBA" id="ARBA00001964"/>
    </source>
</evidence>
<dbReference type="Pfam" id="PF00676">
    <property type="entry name" value="E1_dh"/>
    <property type="match status" value="1"/>
</dbReference>
<sequence length="205" mass="22436">MKPTTRANRRFGLLRQMIRLRGYEELSAAPDPGGEAIVAGVLQGVGAEDSVVSTYQEYGARSASRQRPLIMVCVYGDGAIDNEDLYDSFNDAVHWQLPVLFCCEHNLCGPFHQDLMLPATFFGMPAYSIDGMDVLAVADTVDEATEAIRYGAGPRLLELFSYRSQDLSFDPIEVLSDRMTAEDGLTEADLADLRQAVATELATSS</sequence>
<evidence type="ECO:0000313" key="6">
    <source>
        <dbReference type="Proteomes" id="UP000715441"/>
    </source>
</evidence>
<proteinExistence type="predicted"/>
<accession>A0ABX1IX80</accession>
<keyword evidence="6" id="KW-1185">Reference proteome</keyword>
<dbReference type="PANTHER" id="PTHR11516:SF60">
    <property type="entry name" value="PYRUVATE DEHYDROGENASE E1 COMPONENT SUBUNIT ALPHA"/>
    <property type="match status" value="1"/>
</dbReference>
<evidence type="ECO:0000256" key="2">
    <source>
        <dbReference type="ARBA" id="ARBA00023002"/>
    </source>
</evidence>
<feature type="domain" description="Dehydrogenase E1 component" evidence="4">
    <location>
        <begin position="63"/>
        <end position="165"/>
    </location>
</feature>
<comment type="cofactor">
    <cofactor evidence="1">
        <name>thiamine diphosphate</name>
        <dbReference type="ChEBI" id="CHEBI:58937"/>
    </cofactor>
</comment>
<keyword evidence="3" id="KW-0786">Thiamine pyrophosphate</keyword>
<dbReference type="InterPro" id="IPR050642">
    <property type="entry name" value="PDH_E1_Alpha_Subunit"/>
</dbReference>
<dbReference type="Proteomes" id="UP000715441">
    <property type="component" value="Unassembled WGS sequence"/>
</dbReference>
<evidence type="ECO:0000256" key="3">
    <source>
        <dbReference type="ARBA" id="ARBA00023052"/>
    </source>
</evidence>
<gene>
    <name evidence="5" type="ORF">HFP15_04080</name>
</gene>
<name>A0ABX1IX80_9PSEU</name>
<dbReference type="RefSeq" id="WP_168511573.1">
    <property type="nucleotide sequence ID" value="NZ_JAAXLS010000002.1"/>
</dbReference>
<dbReference type="EMBL" id="JAAXLS010000002">
    <property type="protein sequence ID" value="NKQ52054.1"/>
    <property type="molecule type" value="Genomic_DNA"/>
</dbReference>
<evidence type="ECO:0000313" key="5">
    <source>
        <dbReference type="EMBL" id="NKQ52054.1"/>
    </source>
</evidence>
<reference evidence="5 6" key="1">
    <citation type="submission" date="2020-04" db="EMBL/GenBank/DDBJ databases">
        <title>Novel species.</title>
        <authorList>
            <person name="Teo W.F.A."/>
            <person name="Lipun K."/>
            <person name="Srisuk N."/>
            <person name="Duangmal K."/>
        </authorList>
    </citation>
    <scope>NUCLEOTIDE SEQUENCE [LARGE SCALE GENOMIC DNA]</scope>
    <source>
        <strain evidence="5 6">K13G38</strain>
    </source>
</reference>
<keyword evidence="2" id="KW-0560">Oxidoreductase</keyword>
<comment type="caution">
    <text evidence="5">The sequence shown here is derived from an EMBL/GenBank/DDBJ whole genome shotgun (WGS) entry which is preliminary data.</text>
</comment>
<protein>
    <recommendedName>
        <fullName evidence="4">Dehydrogenase E1 component domain-containing protein</fullName>
    </recommendedName>
</protein>
<dbReference type="InterPro" id="IPR029061">
    <property type="entry name" value="THDP-binding"/>
</dbReference>
<dbReference type="SUPFAM" id="SSF52518">
    <property type="entry name" value="Thiamin diphosphate-binding fold (THDP-binding)"/>
    <property type="match status" value="1"/>
</dbReference>
<dbReference type="PANTHER" id="PTHR11516">
    <property type="entry name" value="PYRUVATE DEHYDROGENASE E1 COMPONENT, ALPHA SUBUNIT BACTERIAL AND ORGANELLAR"/>
    <property type="match status" value="1"/>
</dbReference>
<evidence type="ECO:0000259" key="4">
    <source>
        <dbReference type="Pfam" id="PF00676"/>
    </source>
</evidence>
<dbReference type="InterPro" id="IPR001017">
    <property type="entry name" value="DH_E1"/>
</dbReference>